<dbReference type="Proteomes" id="UP000002772">
    <property type="component" value="Unassembled WGS sequence"/>
</dbReference>
<dbReference type="HOGENOM" id="CLU_061523_1_0_10"/>
<proteinExistence type="predicted"/>
<dbReference type="InterPro" id="IPR001296">
    <property type="entry name" value="Glyco_trans_1"/>
</dbReference>
<dbReference type="Pfam" id="PF00534">
    <property type="entry name" value="Glycos_transf_1"/>
    <property type="match status" value="1"/>
</dbReference>
<keyword evidence="4" id="KW-1185">Reference proteome</keyword>
<dbReference type="eggNOG" id="COG0438">
    <property type="taxonomic scope" value="Bacteria"/>
</dbReference>
<evidence type="ECO:0000313" key="4">
    <source>
        <dbReference type="Proteomes" id="UP000002772"/>
    </source>
</evidence>
<dbReference type="GO" id="GO:0016757">
    <property type="term" value="F:glycosyltransferase activity"/>
    <property type="evidence" value="ECO:0007669"/>
    <property type="project" value="InterPro"/>
</dbReference>
<dbReference type="AlphaFoldDB" id="F8N5Y2"/>
<protein>
    <submittedName>
        <fullName evidence="3">Glycosyl transferase group 1</fullName>
    </submittedName>
</protein>
<dbReference type="PANTHER" id="PTHR46401:SF2">
    <property type="entry name" value="GLYCOSYLTRANSFERASE WBBK-RELATED"/>
    <property type="match status" value="1"/>
</dbReference>
<dbReference type="GO" id="GO:0009103">
    <property type="term" value="P:lipopolysaccharide biosynthetic process"/>
    <property type="evidence" value="ECO:0007669"/>
    <property type="project" value="TreeGrafter"/>
</dbReference>
<dbReference type="RefSeq" id="WP_007574538.1">
    <property type="nucleotide sequence ID" value="NZ_BPTS01000002.1"/>
</dbReference>
<dbReference type="STRING" id="688246.Premu_1761"/>
<dbReference type="EMBL" id="GL945017">
    <property type="protein sequence ID" value="EGN57166.1"/>
    <property type="molecule type" value="Genomic_DNA"/>
</dbReference>
<dbReference type="PANTHER" id="PTHR46401">
    <property type="entry name" value="GLYCOSYLTRANSFERASE WBBK-RELATED"/>
    <property type="match status" value="1"/>
</dbReference>
<name>F8N5Y2_9BACT</name>
<accession>F8N5Y2</accession>
<feature type="domain" description="Glycosyl transferase family 1" evidence="2">
    <location>
        <begin position="186"/>
        <end position="337"/>
    </location>
</feature>
<evidence type="ECO:0000259" key="2">
    <source>
        <dbReference type="Pfam" id="PF00534"/>
    </source>
</evidence>
<dbReference type="Gene3D" id="3.40.50.2000">
    <property type="entry name" value="Glycogen Phosphorylase B"/>
    <property type="match status" value="2"/>
</dbReference>
<dbReference type="SUPFAM" id="SSF53756">
    <property type="entry name" value="UDP-Glycosyltransferase/glycogen phosphorylase"/>
    <property type="match status" value="1"/>
</dbReference>
<reference evidence="4" key="1">
    <citation type="journal article" date="2011" name="Stand. Genomic Sci.">
        <title>Non-contiguous finished genome sequence of the opportunistic oral pathogen Prevotella multisaccharivorax type strain (PPPA20).</title>
        <authorList>
            <person name="Pati A."/>
            <person name="Gronow S."/>
            <person name="Lu M."/>
            <person name="Lapidus A."/>
            <person name="Nolan M."/>
            <person name="Lucas S."/>
            <person name="Hammon N."/>
            <person name="Deshpande S."/>
            <person name="Cheng J.F."/>
            <person name="Tapia R."/>
            <person name="Han C."/>
            <person name="Goodwin L."/>
            <person name="Pitluck S."/>
            <person name="Liolios K."/>
            <person name="Pagani I."/>
            <person name="Mavromatis K."/>
            <person name="Mikhailova N."/>
            <person name="Huntemann M."/>
            <person name="Chen A."/>
            <person name="Palaniappan K."/>
            <person name="Land M."/>
            <person name="Hauser L."/>
            <person name="Detter J.C."/>
            <person name="Brambilla E.M."/>
            <person name="Rohde M."/>
            <person name="Goker M."/>
            <person name="Woyke T."/>
            <person name="Bristow J."/>
            <person name="Eisen J.A."/>
            <person name="Markowitz V."/>
            <person name="Hugenholtz P."/>
            <person name="Kyrpides N.C."/>
            <person name="Klenk H.P."/>
            <person name="Ivanova N."/>
        </authorList>
    </citation>
    <scope>NUCLEOTIDE SEQUENCE [LARGE SCALE GENOMIC DNA]</scope>
    <source>
        <strain evidence="4">DSM 17128</strain>
    </source>
</reference>
<evidence type="ECO:0000313" key="3">
    <source>
        <dbReference type="EMBL" id="EGN57166.1"/>
    </source>
</evidence>
<dbReference type="OrthoDB" id="9790710at2"/>
<gene>
    <name evidence="3" type="ORF">Premu_1761</name>
</gene>
<sequence>MKKTCVITNIGAHYRFPIFQLMSEELNCDFYLGDKVESPIKTFVYKKLKGYKASLHNIFFHHFYWQSHSVGLIKQDYEYYILDGEPYCLSSWAILLLARLRGKVTVSWSHGWYGRERGLKRIIKKVFYSLFSKLMLYNEYAINLMEKEGFDRKKMFCIANSMDSDEDLNIRKTLHKTNVYKDYFHNDYPTIIYCGRVQHRKKLEQVLDAIQILKNKGQVVNFMVIGKDVDGVNLADLASSKGISRQLWIYGPCYDDGKLGELFYNAAVCVSPGNIGLTAIHAMSFGCPCITHNNFLEQMPEFEAIKTELTGDFFEQDNTTNLAFTIGKWIGKDKQEREVVRQQCFSEVDRKWNIHHQIDVIKQVLNAN</sequence>
<organism evidence="3 4">
    <name type="scientific">Hallella multisaccharivorax DSM 17128</name>
    <dbReference type="NCBI Taxonomy" id="688246"/>
    <lineage>
        <taxon>Bacteria</taxon>
        <taxon>Pseudomonadati</taxon>
        <taxon>Bacteroidota</taxon>
        <taxon>Bacteroidia</taxon>
        <taxon>Bacteroidales</taxon>
        <taxon>Prevotellaceae</taxon>
        <taxon>Hallella</taxon>
    </lineage>
</organism>
<keyword evidence="1 3" id="KW-0808">Transferase</keyword>
<evidence type="ECO:0000256" key="1">
    <source>
        <dbReference type="ARBA" id="ARBA00022679"/>
    </source>
</evidence>